<dbReference type="OMA" id="KCSANIC"/>
<evidence type="ECO:0000256" key="1">
    <source>
        <dbReference type="ARBA" id="ARBA00022617"/>
    </source>
</evidence>
<dbReference type="CDD" id="cd01040">
    <property type="entry name" value="Mb-like"/>
    <property type="match status" value="1"/>
</dbReference>
<dbReference type="Proteomes" id="UP000025227">
    <property type="component" value="Unplaced"/>
</dbReference>
<keyword evidence="1 4" id="KW-0349">Heme</keyword>
<dbReference type="Gene3D" id="1.10.490.10">
    <property type="entry name" value="Globins"/>
    <property type="match status" value="1"/>
</dbReference>
<protein>
    <submittedName>
        <fullName evidence="8">GLOBIN domain-containing protein</fullName>
    </submittedName>
</protein>
<keyword evidence="7" id="KW-1185">Reference proteome</keyword>
<sequence length="304" mass="34133">MVNVLDTAPSHTMSDRPSEDRGHKKTRGHQLTRQDCNTEEQLNHHSRSISPLPHSRKELTISVTGRTWKSEDVYGERSRAAAAAEQTMPNASTLCLRTNGMEQQLSVDASTSSHETSPKRPPQLVLSSKHKKILRSTFAQMNSGGTFLKLMEQVFRRLEAKYPDIRSIFLTTAFVNSLSREKVSPSVVRTEHDHSKCLVSMFESIMDSLNDTSTQPNTTASIRTYGEKHAQMKESGMSGSMIEHFGEISVAVIASQDAIKYNHDAVKAWRLLLAYVTDEMMVGFDRSSRISERKCSANICLRRT</sequence>
<comment type="similarity">
    <text evidence="4">Belongs to the globin family.</text>
</comment>
<dbReference type="Pfam" id="PF00042">
    <property type="entry name" value="Globin"/>
    <property type="match status" value="1"/>
</dbReference>
<keyword evidence="4" id="KW-0813">Transport</keyword>
<evidence type="ECO:0000256" key="3">
    <source>
        <dbReference type="ARBA" id="ARBA00023004"/>
    </source>
</evidence>
<keyword evidence="3" id="KW-0408">Iron</keyword>
<dbReference type="GO" id="GO:0046872">
    <property type="term" value="F:metal ion binding"/>
    <property type="evidence" value="ECO:0007669"/>
    <property type="project" value="UniProtKB-KW"/>
</dbReference>
<dbReference type="GO" id="GO:0005344">
    <property type="term" value="F:oxygen carrier activity"/>
    <property type="evidence" value="ECO:0007669"/>
    <property type="project" value="UniProtKB-KW"/>
</dbReference>
<evidence type="ECO:0000259" key="6">
    <source>
        <dbReference type="Pfam" id="PF00042"/>
    </source>
</evidence>
<feature type="region of interest" description="Disordered" evidence="5">
    <location>
        <begin position="1"/>
        <end position="54"/>
    </location>
</feature>
<keyword evidence="2" id="KW-0479">Metal-binding</keyword>
<dbReference type="PANTHER" id="PTHR46458">
    <property type="entry name" value="BLR2807 PROTEIN"/>
    <property type="match status" value="1"/>
</dbReference>
<dbReference type="InterPro" id="IPR009050">
    <property type="entry name" value="Globin-like_sf"/>
</dbReference>
<dbReference type="GO" id="GO:0019825">
    <property type="term" value="F:oxygen binding"/>
    <property type="evidence" value="ECO:0007669"/>
    <property type="project" value="InterPro"/>
</dbReference>
<accession>A0A7I4Y7F8</accession>
<reference evidence="8" key="1">
    <citation type="submission" date="2020-12" db="UniProtKB">
        <authorList>
            <consortium name="WormBaseParasite"/>
        </authorList>
    </citation>
    <scope>IDENTIFICATION</scope>
    <source>
        <strain evidence="8">MHco3</strain>
    </source>
</reference>
<feature type="compositionally biased region" description="Basic and acidic residues" evidence="5">
    <location>
        <begin position="13"/>
        <end position="22"/>
    </location>
</feature>
<dbReference type="InterPro" id="IPR050532">
    <property type="entry name" value="Globin-like_OT"/>
</dbReference>
<organism evidence="7 8">
    <name type="scientific">Haemonchus contortus</name>
    <name type="common">Barber pole worm</name>
    <dbReference type="NCBI Taxonomy" id="6289"/>
    <lineage>
        <taxon>Eukaryota</taxon>
        <taxon>Metazoa</taxon>
        <taxon>Ecdysozoa</taxon>
        <taxon>Nematoda</taxon>
        <taxon>Chromadorea</taxon>
        <taxon>Rhabditida</taxon>
        <taxon>Rhabditina</taxon>
        <taxon>Rhabditomorpha</taxon>
        <taxon>Strongyloidea</taxon>
        <taxon>Trichostrongylidae</taxon>
        <taxon>Haemonchus</taxon>
    </lineage>
</organism>
<evidence type="ECO:0000256" key="5">
    <source>
        <dbReference type="SAM" id="MobiDB-lite"/>
    </source>
</evidence>
<keyword evidence="4" id="KW-0561">Oxygen transport</keyword>
<dbReference type="InterPro" id="IPR012292">
    <property type="entry name" value="Globin/Proto"/>
</dbReference>
<dbReference type="InterPro" id="IPR044399">
    <property type="entry name" value="Mb-like_M"/>
</dbReference>
<dbReference type="GO" id="GO:0020037">
    <property type="term" value="F:heme binding"/>
    <property type="evidence" value="ECO:0007669"/>
    <property type="project" value="InterPro"/>
</dbReference>
<dbReference type="InterPro" id="IPR000971">
    <property type="entry name" value="Globin"/>
</dbReference>
<dbReference type="SUPFAM" id="SSF46458">
    <property type="entry name" value="Globin-like"/>
    <property type="match status" value="1"/>
</dbReference>
<evidence type="ECO:0000313" key="8">
    <source>
        <dbReference type="WBParaSite" id="HCON_00053590-00001"/>
    </source>
</evidence>
<dbReference type="WBParaSite" id="HCON_00053590-00001">
    <property type="protein sequence ID" value="HCON_00053590-00001"/>
    <property type="gene ID" value="HCON_00053590"/>
</dbReference>
<dbReference type="AlphaFoldDB" id="A0A7I4Y7F8"/>
<proteinExistence type="inferred from homology"/>
<evidence type="ECO:0000256" key="4">
    <source>
        <dbReference type="RuleBase" id="RU000356"/>
    </source>
</evidence>
<feature type="domain" description="Globin" evidence="6">
    <location>
        <begin position="154"/>
        <end position="280"/>
    </location>
</feature>
<name>A0A7I4Y7F8_HAECO</name>
<dbReference type="PANTHER" id="PTHR46458:SF12">
    <property type="entry name" value="GLOBIN FAMILY PROFILE DOMAIN-CONTAINING PROTEIN"/>
    <property type="match status" value="1"/>
</dbReference>
<dbReference type="OrthoDB" id="5786609at2759"/>
<evidence type="ECO:0000256" key="2">
    <source>
        <dbReference type="ARBA" id="ARBA00022723"/>
    </source>
</evidence>
<evidence type="ECO:0000313" key="7">
    <source>
        <dbReference type="Proteomes" id="UP000025227"/>
    </source>
</evidence>